<evidence type="ECO:0000313" key="7">
    <source>
        <dbReference type="Proteomes" id="UP000515598"/>
    </source>
</evidence>
<evidence type="ECO:0000313" key="2">
    <source>
        <dbReference type="EMBL" id="AUI07685.1"/>
    </source>
</evidence>
<reference evidence="3 5" key="1">
    <citation type="journal article" date="2017" name="Front. Microbiol.">
        <title>Double-Face Meets the Bacterial World: The Opportunistic Pathogen Stenotrophomonas maltophilia.</title>
        <authorList>
            <person name="Lira F."/>
            <person name="Berg G."/>
            <person name="Martinez J.L."/>
        </authorList>
    </citation>
    <scope>NUCLEOTIDE SEQUENCE [LARGE SCALE GENOMIC DNA]</scope>
    <source>
        <strain evidence="3 5">EA1</strain>
    </source>
</reference>
<feature type="transmembrane region" description="Helical" evidence="1">
    <location>
        <begin position="82"/>
        <end position="99"/>
    </location>
</feature>
<sequence>MINVVFHVIPLILGVGYGAGTLTAIIIFIPLCAWMIYTSFGAGRMSYRALALLVGAGVLFHALLTIPMILLLQGAISETSVVMIQVANPFVLMVILSAAERSRLSMPARQRRPSASR</sequence>
<dbReference type="EMBL" id="NEQV01000007">
    <property type="protein sequence ID" value="PJL24692.1"/>
    <property type="molecule type" value="Genomic_DNA"/>
</dbReference>
<evidence type="ECO:0000256" key="1">
    <source>
        <dbReference type="SAM" id="Phobius"/>
    </source>
</evidence>
<keyword evidence="1" id="KW-1133">Transmembrane helix</keyword>
<dbReference type="OrthoDB" id="6051459at2"/>
<reference evidence="2 6" key="2">
    <citation type="submission" date="2017-12" db="EMBL/GenBank/DDBJ databases">
        <title>Complete Genome Sequence of Stenotrophomonas maltophilia CSM2.</title>
        <authorList>
            <person name="Castro-Jaimes S."/>
            <person name="Lopez-Leal G."/>
            <person name="Barberena Jonas C."/>
            <person name="Bustos P."/>
            <person name="Perez-Oseguera A."/>
            <person name="Cevallos M.A."/>
        </authorList>
    </citation>
    <scope>NUCLEOTIDE SEQUENCE [LARGE SCALE GENOMIC DNA]</scope>
    <source>
        <strain evidence="2 6">CSM2</strain>
    </source>
</reference>
<evidence type="ECO:0000313" key="6">
    <source>
        <dbReference type="Proteomes" id="UP000234414"/>
    </source>
</evidence>
<proteinExistence type="predicted"/>
<dbReference type="EMBL" id="CP025298">
    <property type="protein sequence ID" value="AUI07685.1"/>
    <property type="molecule type" value="Genomic_DNA"/>
</dbReference>
<evidence type="ECO:0008006" key="8">
    <source>
        <dbReference type="Google" id="ProtNLM"/>
    </source>
</evidence>
<gene>
    <name evidence="3" type="ORF">B9Y64_19225</name>
    <name evidence="4" type="ORF">GPNADHDJ_00200</name>
    <name evidence="2" type="ORF">SmaCSM2_11010</name>
</gene>
<dbReference type="AlphaFoldDB" id="A0A246IN43"/>
<keyword evidence="1" id="KW-0812">Transmembrane</keyword>
<feature type="transmembrane region" description="Helical" evidence="1">
    <location>
        <begin position="12"/>
        <end position="37"/>
    </location>
</feature>
<reference evidence="4 7" key="3">
    <citation type="submission" date="2020-08" db="EMBL/GenBank/DDBJ databases">
        <title>Phenotypic and transcriptomic analysis of seven clinical Stenotrophomonas maltophilia isolates identify a small set of shared and commonly regulated genes involved in biofilm lifestyle.</title>
        <authorList>
            <person name="Alio I."/>
            <person name="Gudzuhn M."/>
            <person name="Streit W."/>
        </authorList>
    </citation>
    <scope>NUCLEOTIDE SEQUENCE [LARGE SCALE GENOMIC DNA]</scope>
    <source>
        <strain evidence="4 7">UHH_SKK55</strain>
    </source>
</reference>
<name>A0A246IN43_STEMA</name>
<dbReference type="Proteomes" id="UP000230167">
    <property type="component" value="Unassembled WGS sequence"/>
</dbReference>
<evidence type="ECO:0000313" key="5">
    <source>
        <dbReference type="Proteomes" id="UP000230167"/>
    </source>
</evidence>
<evidence type="ECO:0000313" key="4">
    <source>
        <dbReference type="EMBL" id="QNG76034.1"/>
    </source>
</evidence>
<organism evidence="3 5">
    <name type="scientific">Stenotrophomonas maltophilia</name>
    <name type="common">Pseudomonas maltophilia</name>
    <name type="synonym">Xanthomonas maltophilia</name>
    <dbReference type="NCBI Taxonomy" id="40324"/>
    <lineage>
        <taxon>Bacteria</taxon>
        <taxon>Pseudomonadati</taxon>
        <taxon>Pseudomonadota</taxon>
        <taxon>Gammaproteobacteria</taxon>
        <taxon>Lysobacterales</taxon>
        <taxon>Lysobacteraceae</taxon>
        <taxon>Stenotrophomonas</taxon>
        <taxon>Stenotrophomonas maltophilia group</taxon>
    </lineage>
</organism>
<dbReference type="EMBL" id="CP060025">
    <property type="protein sequence ID" value="QNG76034.1"/>
    <property type="molecule type" value="Genomic_DNA"/>
</dbReference>
<evidence type="ECO:0000313" key="3">
    <source>
        <dbReference type="EMBL" id="PJL24692.1"/>
    </source>
</evidence>
<accession>A0A246IN43</accession>
<dbReference type="Proteomes" id="UP000515598">
    <property type="component" value="Chromosome"/>
</dbReference>
<feature type="transmembrane region" description="Helical" evidence="1">
    <location>
        <begin position="49"/>
        <end position="76"/>
    </location>
</feature>
<dbReference type="Proteomes" id="UP000234414">
    <property type="component" value="Chromosome"/>
</dbReference>
<dbReference type="RefSeq" id="WP_043033501.1">
    <property type="nucleotide sequence ID" value="NZ_CBCPIZ010000003.1"/>
</dbReference>
<protein>
    <recommendedName>
        <fullName evidence="8">Transmembrane protein</fullName>
    </recommendedName>
</protein>
<keyword evidence="1" id="KW-0472">Membrane</keyword>